<sequence length="123" mass="13457">MSLPSAAPHIRRGSACRHGSTVSDRTHAGSARATGDGGRSNTHGRTPASPCAMYPNVDTALVTTRSQKLSRPQQPKRSENSPRSDQNLAMNMSCSIYGWGVEVNLKIKFRSVIPLLLFMTFKW</sequence>
<dbReference type="Proteomes" id="UP000006591">
    <property type="component" value="Chromosome 2"/>
</dbReference>
<accession>A0A0E0GDC8</accession>
<feature type="compositionally biased region" description="Polar residues" evidence="1">
    <location>
        <begin position="61"/>
        <end position="75"/>
    </location>
</feature>
<dbReference type="AlphaFoldDB" id="A0A0E0GDC8"/>
<evidence type="ECO:0000313" key="3">
    <source>
        <dbReference type="Proteomes" id="UP000006591"/>
    </source>
</evidence>
<evidence type="ECO:0000313" key="2">
    <source>
        <dbReference type="EnsemblPlants" id="ONIVA02G36090.2"/>
    </source>
</evidence>
<dbReference type="HOGENOM" id="CLU_2018928_0_0_1"/>
<feature type="region of interest" description="Disordered" evidence="1">
    <location>
        <begin position="1"/>
        <end position="87"/>
    </location>
</feature>
<name>A0A0E0GDC8_ORYNI</name>
<proteinExistence type="predicted"/>
<dbReference type="EnsemblPlants" id="ONIVA02G36090.2">
    <property type="protein sequence ID" value="ONIVA02G36090.2"/>
    <property type="gene ID" value="ONIVA02G36090"/>
</dbReference>
<organism evidence="2">
    <name type="scientific">Oryza nivara</name>
    <name type="common">Indian wild rice</name>
    <name type="synonym">Oryza sativa f. spontanea</name>
    <dbReference type="NCBI Taxonomy" id="4536"/>
    <lineage>
        <taxon>Eukaryota</taxon>
        <taxon>Viridiplantae</taxon>
        <taxon>Streptophyta</taxon>
        <taxon>Embryophyta</taxon>
        <taxon>Tracheophyta</taxon>
        <taxon>Spermatophyta</taxon>
        <taxon>Magnoliopsida</taxon>
        <taxon>Liliopsida</taxon>
        <taxon>Poales</taxon>
        <taxon>Poaceae</taxon>
        <taxon>BOP clade</taxon>
        <taxon>Oryzoideae</taxon>
        <taxon>Oryzeae</taxon>
        <taxon>Oryzinae</taxon>
        <taxon>Oryza</taxon>
    </lineage>
</organism>
<protein>
    <submittedName>
        <fullName evidence="2">Uncharacterized protein</fullName>
    </submittedName>
</protein>
<evidence type="ECO:0000256" key="1">
    <source>
        <dbReference type="SAM" id="MobiDB-lite"/>
    </source>
</evidence>
<dbReference type="Gramene" id="ONIVA02G36090.2">
    <property type="protein sequence ID" value="ONIVA02G36090.2"/>
    <property type="gene ID" value="ONIVA02G36090"/>
</dbReference>
<keyword evidence="3" id="KW-1185">Reference proteome</keyword>
<reference evidence="2" key="1">
    <citation type="submission" date="2015-04" db="UniProtKB">
        <authorList>
            <consortium name="EnsemblPlants"/>
        </authorList>
    </citation>
    <scope>IDENTIFICATION</scope>
    <source>
        <strain evidence="2">SL10</strain>
    </source>
</reference>
<reference evidence="2" key="2">
    <citation type="submission" date="2018-04" db="EMBL/GenBank/DDBJ databases">
        <title>OnivRS2 (Oryza nivara Reference Sequence Version 2).</title>
        <authorList>
            <person name="Zhang J."/>
            <person name="Kudrna D."/>
            <person name="Lee S."/>
            <person name="Talag J."/>
            <person name="Rajasekar S."/>
            <person name="Welchert J."/>
            <person name="Hsing Y.-I."/>
            <person name="Wing R.A."/>
        </authorList>
    </citation>
    <scope>NUCLEOTIDE SEQUENCE [LARGE SCALE GENOMIC DNA]</scope>
    <source>
        <strain evidence="2">SL10</strain>
    </source>
</reference>